<comment type="caution">
    <text evidence="6">The sequence shown here is derived from an EMBL/GenBank/DDBJ whole genome shotgun (WGS) entry which is preliminary data.</text>
</comment>
<reference evidence="6" key="1">
    <citation type="submission" date="2021-06" db="EMBL/GenBank/DDBJ databases">
        <authorList>
            <person name="Kallberg Y."/>
            <person name="Tangrot J."/>
            <person name="Rosling A."/>
        </authorList>
    </citation>
    <scope>NUCLEOTIDE SEQUENCE</scope>
    <source>
        <strain evidence="6">FL966</strain>
    </source>
</reference>
<evidence type="ECO:0000256" key="5">
    <source>
        <dbReference type="SAM" id="Phobius"/>
    </source>
</evidence>
<dbReference type="InterPro" id="IPR001128">
    <property type="entry name" value="Cyt_P450"/>
</dbReference>
<keyword evidence="4" id="KW-0560">Oxidoreductase</keyword>
<dbReference type="EMBL" id="CAJVQA010027458">
    <property type="protein sequence ID" value="CAG8791890.1"/>
    <property type="molecule type" value="Genomic_DNA"/>
</dbReference>
<keyword evidence="1 3" id="KW-0479">Metal-binding</keyword>
<dbReference type="GO" id="GO:0016705">
    <property type="term" value="F:oxidoreductase activity, acting on paired donors, with incorporation or reduction of molecular oxygen"/>
    <property type="evidence" value="ECO:0007669"/>
    <property type="project" value="InterPro"/>
</dbReference>
<dbReference type="Pfam" id="PF00067">
    <property type="entry name" value="p450"/>
    <property type="match status" value="1"/>
</dbReference>
<proteinExistence type="inferred from homology"/>
<keyword evidence="5" id="KW-0472">Membrane</keyword>
<dbReference type="PRINTS" id="PR00463">
    <property type="entry name" value="EP450I"/>
</dbReference>
<evidence type="ECO:0000256" key="4">
    <source>
        <dbReference type="RuleBase" id="RU000461"/>
    </source>
</evidence>
<dbReference type="InterPro" id="IPR036396">
    <property type="entry name" value="Cyt_P450_sf"/>
</dbReference>
<dbReference type="PANTHER" id="PTHR24301:SF2">
    <property type="entry name" value="THROMBOXANE-A SYNTHASE"/>
    <property type="match status" value="1"/>
</dbReference>
<keyword evidence="5" id="KW-1133">Transmembrane helix</keyword>
<dbReference type="Proteomes" id="UP000789759">
    <property type="component" value="Unassembled WGS sequence"/>
</dbReference>
<evidence type="ECO:0000256" key="3">
    <source>
        <dbReference type="PIRSR" id="PIRSR602401-1"/>
    </source>
</evidence>
<evidence type="ECO:0000313" key="7">
    <source>
        <dbReference type="Proteomes" id="UP000789759"/>
    </source>
</evidence>
<dbReference type="OrthoDB" id="2347964at2759"/>
<dbReference type="GO" id="GO:0020037">
    <property type="term" value="F:heme binding"/>
    <property type="evidence" value="ECO:0007669"/>
    <property type="project" value="InterPro"/>
</dbReference>
<protein>
    <submittedName>
        <fullName evidence="6">15250_t:CDS:1</fullName>
    </submittedName>
</protein>
<comment type="cofactor">
    <cofactor evidence="3">
        <name>heme</name>
        <dbReference type="ChEBI" id="CHEBI:30413"/>
    </cofactor>
</comment>
<keyword evidence="4" id="KW-0503">Monooxygenase</keyword>
<dbReference type="PANTHER" id="PTHR24301">
    <property type="entry name" value="THROMBOXANE-A SYNTHASE"/>
    <property type="match status" value="1"/>
</dbReference>
<evidence type="ECO:0000256" key="2">
    <source>
        <dbReference type="ARBA" id="ARBA00023004"/>
    </source>
</evidence>
<accession>A0A9N9JPY4</accession>
<feature type="binding site" description="axial binding residue" evidence="3">
    <location>
        <position position="479"/>
    </location>
    <ligand>
        <name>heme</name>
        <dbReference type="ChEBI" id="CHEBI:30413"/>
    </ligand>
    <ligandPart>
        <name>Fe</name>
        <dbReference type="ChEBI" id="CHEBI:18248"/>
    </ligandPart>
</feature>
<keyword evidence="7" id="KW-1185">Reference proteome</keyword>
<dbReference type="GO" id="GO:0005506">
    <property type="term" value="F:iron ion binding"/>
    <property type="evidence" value="ECO:0007669"/>
    <property type="project" value="InterPro"/>
</dbReference>
<gene>
    <name evidence="6" type="ORF">CPELLU_LOCUS17065</name>
</gene>
<evidence type="ECO:0000256" key="1">
    <source>
        <dbReference type="ARBA" id="ARBA00022723"/>
    </source>
</evidence>
<dbReference type="PROSITE" id="PS00086">
    <property type="entry name" value="CYTOCHROME_P450"/>
    <property type="match status" value="1"/>
</dbReference>
<dbReference type="InterPro" id="IPR017972">
    <property type="entry name" value="Cyt_P450_CS"/>
</dbReference>
<sequence length="532" mass="61713">MPVQNLIESIKSTTTTDLFILFTATCIATYVFNFYYKYFTRPNPLPGPFPLPFIGNSHNYRDVKKFYEECQQKYGDICELMLDRRYIILSRPEDIRKLFTPTQFFQRIPDSPGIIELGMYNHAIIFNENYESWNYNKRFFTEALSTRFIDASMISINQIYEEMCGYWQSLGRHSASMNNNNNWTLETDFSGWFHTFSNDVTSVLATGTRTHAITSFYNTLSINKVELSNALIQDGTDFCKALVKFLEGFLFFTFFSPFVRHYVPIFKSKSDSYLKNRDYLFNKFDNMIKQRRTEIEEKPETRTKTDMLTSLITAHTVVEGENFKPMSDANIRMNLLEMFIGGSDTTADTFCFIVYFLCKHPDVKEKMLAEIDSIVPTFSDKLSYNDLKRLKYCDAIIKEASRLIPAVPFAFRHIMTECKIAGYQWPAGTSFHINFAGGHIHPVSWDNPKTFNPDRWLSNYNGNIDKAAWMPWGGGKRICPGKNLAIIELLLVMSSLYKNYNVELVNEHGPLKIHTQIIAICTELKVRISPRI</sequence>
<dbReference type="GO" id="GO:0004497">
    <property type="term" value="F:monooxygenase activity"/>
    <property type="evidence" value="ECO:0007669"/>
    <property type="project" value="UniProtKB-KW"/>
</dbReference>
<evidence type="ECO:0000313" key="6">
    <source>
        <dbReference type="EMBL" id="CAG8791890.1"/>
    </source>
</evidence>
<keyword evidence="2 3" id="KW-0408">Iron</keyword>
<organism evidence="6 7">
    <name type="scientific">Cetraspora pellucida</name>
    <dbReference type="NCBI Taxonomy" id="1433469"/>
    <lineage>
        <taxon>Eukaryota</taxon>
        <taxon>Fungi</taxon>
        <taxon>Fungi incertae sedis</taxon>
        <taxon>Mucoromycota</taxon>
        <taxon>Glomeromycotina</taxon>
        <taxon>Glomeromycetes</taxon>
        <taxon>Diversisporales</taxon>
        <taxon>Gigasporaceae</taxon>
        <taxon>Cetraspora</taxon>
    </lineage>
</organism>
<name>A0A9N9JPY4_9GLOM</name>
<dbReference type="InterPro" id="IPR002401">
    <property type="entry name" value="Cyt_P450_E_grp-I"/>
</dbReference>
<dbReference type="PRINTS" id="PR00385">
    <property type="entry name" value="P450"/>
</dbReference>
<dbReference type="CDD" id="cd00302">
    <property type="entry name" value="cytochrome_P450"/>
    <property type="match status" value="1"/>
</dbReference>
<keyword evidence="5" id="KW-0812">Transmembrane</keyword>
<feature type="transmembrane region" description="Helical" evidence="5">
    <location>
        <begin position="18"/>
        <end position="36"/>
    </location>
</feature>
<dbReference type="AlphaFoldDB" id="A0A9N9JPY4"/>
<keyword evidence="3 4" id="KW-0349">Heme</keyword>
<comment type="similarity">
    <text evidence="4">Belongs to the cytochrome P450 family.</text>
</comment>
<dbReference type="Gene3D" id="1.10.630.10">
    <property type="entry name" value="Cytochrome P450"/>
    <property type="match status" value="1"/>
</dbReference>
<dbReference type="SUPFAM" id="SSF48264">
    <property type="entry name" value="Cytochrome P450"/>
    <property type="match status" value="1"/>
</dbReference>